<comment type="similarity">
    <text evidence="1">Belongs to the FGGY kinase family.</text>
</comment>
<dbReference type="PANTHER" id="PTHR43095">
    <property type="entry name" value="SUGAR KINASE"/>
    <property type="match status" value="1"/>
</dbReference>
<dbReference type="Pfam" id="PF00370">
    <property type="entry name" value="FGGY_N"/>
    <property type="match status" value="1"/>
</dbReference>
<feature type="domain" description="Carbohydrate kinase FGGY C-terminal" evidence="5">
    <location>
        <begin position="247"/>
        <end position="426"/>
    </location>
</feature>
<evidence type="ECO:0000259" key="5">
    <source>
        <dbReference type="Pfam" id="PF21546"/>
    </source>
</evidence>
<organism evidence="6 7">
    <name type="scientific">Granulosicoccus antarcticus IMCC3135</name>
    <dbReference type="NCBI Taxonomy" id="1192854"/>
    <lineage>
        <taxon>Bacteria</taxon>
        <taxon>Pseudomonadati</taxon>
        <taxon>Pseudomonadota</taxon>
        <taxon>Gammaproteobacteria</taxon>
        <taxon>Chromatiales</taxon>
        <taxon>Granulosicoccaceae</taxon>
        <taxon>Granulosicoccus</taxon>
    </lineage>
</organism>
<dbReference type="KEGG" id="gai:IMCC3135_20935"/>
<dbReference type="AlphaFoldDB" id="A0A2Z2P3B6"/>
<gene>
    <name evidence="6" type="primary">fucK</name>
    <name evidence="6" type="ORF">IMCC3135_20935</name>
</gene>
<dbReference type="InterPro" id="IPR043129">
    <property type="entry name" value="ATPase_NBD"/>
</dbReference>
<dbReference type="Pfam" id="PF21546">
    <property type="entry name" value="FGGY_C_2"/>
    <property type="match status" value="1"/>
</dbReference>
<keyword evidence="7" id="KW-1185">Reference proteome</keyword>
<dbReference type="RefSeq" id="WP_088919314.1">
    <property type="nucleotide sequence ID" value="NZ_CP018632.1"/>
</dbReference>
<feature type="domain" description="Carbohydrate kinase FGGY N-terminal" evidence="4">
    <location>
        <begin position="6"/>
        <end position="239"/>
    </location>
</feature>
<keyword evidence="3 6" id="KW-0418">Kinase</keyword>
<dbReference type="GO" id="GO:0008737">
    <property type="term" value="F:L-fuculokinase activity"/>
    <property type="evidence" value="ECO:0007669"/>
    <property type="project" value="UniProtKB-EC"/>
</dbReference>
<evidence type="ECO:0000256" key="2">
    <source>
        <dbReference type="ARBA" id="ARBA00022679"/>
    </source>
</evidence>
<dbReference type="SUPFAM" id="SSF53067">
    <property type="entry name" value="Actin-like ATPase domain"/>
    <property type="match status" value="2"/>
</dbReference>
<sequence>MARVAVIDLGKSNSKVALVDTDSSRELHVFTTPARVVDSGPYPHIDHAHIEAFLVDSLAKLASSGDVDALMVATHGATGALIDSKGELALPVMDYEFSGVDQLRDEYERIRPAFAETGSPALPGGLNLGAQLYWQQQRFPEAFDTVSTILTWPQYWVHWLSGARLNDATSLGCHTDLYRPTKRVVSSLLARTDWQARMPPVANSGHFAAPLHDAISKRTGLPMHLPVHVGIHDSNASLVPYLGEGENPFSVLSTGTWVIAMAIGGHEVVLNEHRDSLLNVNAKGAAVPSARFMGGREHDELLKSCNTKSLNDKDVDGLIVQLMQKGVFVMPSHVEGTGPYPQHRGCWLGHHALLSDAERVCAVGLYLALMSEQCLNLIGAQGMTHVEGPMAHNSVFAQMLAAASGRAVTLSTSMTGTSAGAAMLIARPVGESSNILVESTVDRRRLLIDYASRWREQIMQHADNSW</sequence>
<dbReference type="InterPro" id="IPR049382">
    <property type="entry name" value="FGGY_C_2"/>
</dbReference>
<proteinExistence type="inferred from homology"/>
<dbReference type="PANTHER" id="PTHR43095:SF5">
    <property type="entry name" value="XYLULOSE KINASE"/>
    <property type="match status" value="1"/>
</dbReference>
<keyword evidence="2 6" id="KW-0808">Transferase</keyword>
<name>A0A2Z2P3B6_9GAMM</name>
<dbReference type="EMBL" id="CP018632">
    <property type="protein sequence ID" value="ASJ74264.1"/>
    <property type="molecule type" value="Genomic_DNA"/>
</dbReference>
<dbReference type="EC" id="2.7.1.51" evidence="6"/>
<evidence type="ECO:0000256" key="1">
    <source>
        <dbReference type="ARBA" id="ARBA00009156"/>
    </source>
</evidence>
<dbReference type="Gene3D" id="3.30.420.40">
    <property type="match status" value="2"/>
</dbReference>
<dbReference type="InterPro" id="IPR018484">
    <property type="entry name" value="FGGY_N"/>
</dbReference>
<evidence type="ECO:0000259" key="4">
    <source>
        <dbReference type="Pfam" id="PF00370"/>
    </source>
</evidence>
<evidence type="ECO:0000313" key="7">
    <source>
        <dbReference type="Proteomes" id="UP000250079"/>
    </source>
</evidence>
<protein>
    <submittedName>
        <fullName evidence="6">L-fuculokinase</fullName>
        <ecNumber evidence="6">2.7.1.51</ecNumber>
    </submittedName>
</protein>
<evidence type="ECO:0000313" key="6">
    <source>
        <dbReference type="EMBL" id="ASJ74264.1"/>
    </source>
</evidence>
<dbReference type="InterPro" id="IPR050406">
    <property type="entry name" value="FGGY_Carb_Kinase"/>
</dbReference>
<accession>A0A2Z2P3B6</accession>
<dbReference type="Proteomes" id="UP000250079">
    <property type="component" value="Chromosome"/>
</dbReference>
<evidence type="ECO:0000256" key="3">
    <source>
        <dbReference type="ARBA" id="ARBA00022777"/>
    </source>
</evidence>
<dbReference type="CDD" id="cd07772">
    <property type="entry name" value="ASKHA_NBD_FGGY_NaCK-like"/>
    <property type="match status" value="1"/>
</dbReference>
<dbReference type="OrthoDB" id="9799608at2"/>
<reference evidence="6 7" key="1">
    <citation type="submission" date="2016-12" db="EMBL/GenBank/DDBJ databases">
        <authorList>
            <person name="Song W.-J."/>
            <person name="Kurnit D.M."/>
        </authorList>
    </citation>
    <scope>NUCLEOTIDE SEQUENCE [LARGE SCALE GENOMIC DNA]</scope>
    <source>
        <strain evidence="6 7">IMCC3135</strain>
    </source>
</reference>